<organism evidence="1 2">
    <name type="scientific">Candidatus Kinetoplastidibacterium crithidiae TCC036E</name>
    <dbReference type="NCBI Taxonomy" id="1208918"/>
    <lineage>
        <taxon>Bacteria</taxon>
        <taxon>Pseudomonadati</taxon>
        <taxon>Pseudomonadota</taxon>
        <taxon>Betaproteobacteria</taxon>
        <taxon>Candidatus Kinetoplastidibacterium</taxon>
    </lineage>
</organism>
<dbReference type="HOGENOM" id="CLU_171734_1_1_4"/>
<sequence length="66" mass="7550">MLNKKASVASKYLGQTLRLMVGIQDYDQYINHMKKNHPDKTPLSYEDFFKACQDSKYGGNGNIKCC</sequence>
<dbReference type="PATRIC" id="fig|1208918.3.peg.335"/>
<dbReference type="InterPro" id="IPR007423">
    <property type="entry name" value="Sel_put"/>
</dbReference>
<evidence type="ECO:0000313" key="2">
    <source>
        <dbReference type="Proteomes" id="UP000011686"/>
    </source>
</evidence>
<dbReference type="PANTHER" id="PTHR38453">
    <property type="entry name" value="CYTOPLASMIC PROTEIN-RELATED"/>
    <property type="match status" value="1"/>
</dbReference>
<dbReference type="KEGG" id="kct:CDEE_0612"/>
<protein>
    <recommendedName>
        <fullName evidence="3">YbdD/YjiX family protein</fullName>
    </recommendedName>
</protein>
<proteinExistence type="predicted"/>
<dbReference type="AlphaFoldDB" id="M1LU56"/>
<dbReference type="eggNOG" id="COG2879">
    <property type="taxonomic scope" value="Bacteria"/>
</dbReference>
<dbReference type="EMBL" id="CP003804">
    <property type="protein sequence ID" value="AGF47636.1"/>
    <property type="molecule type" value="Genomic_DNA"/>
</dbReference>
<evidence type="ECO:0008006" key="3">
    <source>
        <dbReference type="Google" id="ProtNLM"/>
    </source>
</evidence>
<accession>M1LU56</accession>
<name>M1LU56_9PROT</name>
<dbReference type="Pfam" id="PF04328">
    <property type="entry name" value="Sel_put"/>
    <property type="match status" value="1"/>
</dbReference>
<evidence type="ECO:0000313" key="1">
    <source>
        <dbReference type="EMBL" id="AGF47636.1"/>
    </source>
</evidence>
<reference evidence="1 2" key="1">
    <citation type="journal article" date="2013" name="Genome Biol. Evol.">
        <title>Genome evolution and phylogenomic analysis of candidatus kinetoplastibacterium, the betaproteobacterial endosymbionts of strigomonas and angomonas.</title>
        <authorList>
            <person name="Alves J.M."/>
            <person name="Serrano M.G."/>
            <person name="Maia da Silva F."/>
            <person name="Voegtly L.J."/>
            <person name="Matveyev A.V."/>
            <person name="Teixeira M.M."/>
            <person name="Camargo E.P."/>
            <person name="Buck G.A."/>
        </authorList>
    </citation>
    <scope>NUCLEOTIDE SEQUENCE [LARGE SCALE GENOMIC DNA]</scope>
    <source>
        <strain evidence="1 2">TCC036E</strain>
    </source>
</reference>
<dbReference type="Proteomes" id="UP000011686">
    <property type="component" value="Chromosome"/>
</dbReference>
<gene>
    <name evidence="1" type="ORF">CDEE_0612</name>
</gene>
<dbReference type="PANTHER" id="PTHR38453:SF1">
    <property type="entry name" value="CYTOPLASMIC PROTEIN"/>
    <property type="match status" value="1"/>
</dbReference>
<dbReference type="STRING" id="1208918.CDEE_0612"/>
<keyword evidence="2" id="KW-1185">Reference proteome</keyword>